<dbReference type="GO" id="GO:0016491">
    <property type="term" value="F:oxidoreductase activity"/>
    <property type="evidence" value="ECO:0007669"/>
    <property type="project" value="UniProtKB-KW"/>
</dbReference>
<dbReference type="Gene3D" id="1.20.910.10">
    <property type="entry name" value="Heme oxygenase-like"/>
    <property type="match status" value="1"/>
</dbReference>
<name>A0A7X6DRL9_9BACT</name>
<dbReference type="EMBL" id="VTOW01000003">
    <property type="protein sequence ID" value="NKE72095.1"/>
    <property type="molecule type" value="Genomic_DNA"/>
</dbReference>
<keyword evidence="3" id="KW-1185">Reference proteome</keyword>
<evidence type="ECO:0008006" key="4">
    <source>
        <dbReference type="Google" id="ProtNLM"/>
    </source>
</evidence>
<comment type="caution">
    <text evidence="2">The sequence shown here is derived from an EMBL/GenBank/DDBJ whole genome shotgun (WGS) entry which is preliminary data.</text>
</comment>
<dbReference type="Proteomes" id="UP000534783">
    <property type="component" value="Unassembled WGS sequence"/>
</dbReference>
<organism evidence="2 3">
    <name type="scientific">Candidatus Manganitrophus noduliformans</name>
    <dbReference type="NCBI Taxonomy" id="2606439"/>
    <lineage>
        <taxon>Bacteria</taxon>
        <taxon>Pseudomonadati</taxon>
        <taxon>Nitrospirota</taxon>
        <taxon>Nitrospiria</taxon>
        <taxon>Candidatus Troglogloeales</taxon>
        <taxon>Candidatus Manganitrophaceae</taxon>
        <taxon>Candidatus Manganitrophus</taxon>
    </lineage>
</organism>
<dbReference type="SUPFAM" id="SSF48613">
    <property type="entry name" value="Heme oxygenase-like"/>
    <property type="match status" value="1"/>
</dbReference>
<evidence type="ECO:0000313" key="3">
    <source>
        <dbReference type="Proteomes" id="UP000534783"/>
    </source>
</evidence>
<protein>
    <recommendedName>
        <fullName evidence="4">Iron-containing redox enzyme family protein</fullName>
    </recommendedName>
</protein>
<reference evidence="2 3" key="1">
    <citation type="journal article" date="2020" name="Nature">
        <title>Bacterial chemolithoautotrophy via manganese oxidation.</title>
        <authorList>
            <person name="Yu H."/>
            <person name="Leadbetter J.R."/>
        </authorList>
    </citation>
    <scope>NUCLEOTIDE SEQUENCE [LARGE SCALE GENOMIC DNA]</scope>
    <source>
        <strain evidence="2 3">Mn-1</strain>
    </source>
</reference>
<evidence type="ECO:0000313" key="2">
    <source>
        <dbReference type="EMBL" id="NKE72095.1"/>
    </source>
</evidence>
<gene>
    <name evidence="2" type="ORF">MNODULE_15200</name>
</gene>
<evidence type="ECO:0000256" key="1">
    <source>
        <dbReference type="ARBA" id="ARBA00023002"/>
    </source>
</evidence>
<keyword evidence="1" id="KW-0560">Oxidoreductase</keyword>
<proteinExistence type="predicted"/>
<accession>A0A7X6DRL9</accession>
<dbReference type="PANTHER" id="PTHR40279:SF3">
    <property type="entry name" value="4-AMINOBENZOATE SYNTHASE"/>
    <property type="match status" value="1"/>
</dbReference>
<dbReference type="PANTHER" id="PTHR40279">
    <property type="entry name" value="PQQC-LIKE PROTEIN"/>
    <property type="match status" value="1"/>
</dbReference>
<dbReference type="SMART" id="SM01236">
    <property type="entry name" value="Haem_oxygenase_2"/>
    <property type="match status" value="1"/>
</dbReference>
<dbReference type="Pfam" id="PF14518">
    <property type="entry name" value="Haem_oxygenas_2"/>
    <property type="match status" value="1"/>
</dbReference>
<dbReference type="InterPro" id="IPR039068">
    <property type="entry name" value="PqqC-like"/>
</dbReference>
<dbReference type="AlphaFoldDB" id="A0A7X6DRL9"/>
<sequence length="274" mass="31566">MEAGDPFSDGIVDSLCIEPLSQGGTLSRQDRWTDEHFREQLLSIMDRKNHWAWTRFSGPKISKAQLKIHYQQEYAVYVRDFPIFLGRLYSKTPSAEARRPLATNLYEEETGGLSLGKPHPALFLKMMEALGLQENHFQRISLLPASRRYRRWLDEVTLSPSWLEGTAVITIFVEGSIHDRKEIGDNPPAAPPIEEVLRNHFLVRHHQLDPSALDLIRAHYLVEHGHRLDAWQIVLKNATSHASRKRVYDHLHRSLDLWLAYREGVAKEAGIRPS</sequence>
<dbReference type="InterPro" id="IPR016084">
    <property type="entry name" value="Haem_Oase-like_multi-hlx"/>
</dbReference>